<dbReference type="AlphaFoldDB" id="A0A078GYC4"/>
<evidence type="ECO:0000313" key="1">
    <source>
        <dbReference type="EMBL" id="CDY30247.1"/>
    </source>
</evidence>
<proteinExistence type="predicted"/>
<sequence>MAMTHGDEKGVLESVL</sequence>
<dbReference type="Proteomes" id="UP000028999">
    <property type="component" value="Unassembled WGS sequence"/>
</dbReference>
<dbReference type="PaxDb" id="3708-A0A078GYC4"/>
<dbReference type="EMBL" id="LK032251">
    <property type="protein sequence ID" value="CDY30247.1"/>
    <property type="molecule type" value="Genomic_DNA"/>
</dbReference>
<keyword evidence="2" id="KW-1185">Reference proteome</keyword>
<gene>
    <name evidence="1" type="primary">BnaC04g31580D</name>
    <name evidence="1" type="ORF">GSBRNA2T00044881001</name>
</gene>
<organism evidence="1 2">
    <name type="scientific">Brassica napus</name>
    <name type="common">Rape</name>
    <dbReference type="NCBI Taxonomy" id="3708"/>
    <lineage>
        <taxon>Eukaryota</taxon>
        <taxon>Viridiplantae</taxon>
        <taxon>Streptophyta</taxon>
        <taxon>Embryophyta</taxon>
        <taxon>Tracheophyta</taxon>
        <taxon>Spermatophyta</taxon>
        <taxon>Magnoliopsida</taxon>
        <taxon>eudicotyledons</taxon>
        <taxon>Gunneridae</taxon>
        <taxon>Pentapetalae</taxon>
        <taxon>rosids</taxon>
        <taxon>malvids</taxon>
        <taxon>Brassicales</taxon>
        <taxon>Brassicaceae</taxon>
        <taxon>Brassiceae</taxon>
        <taxon>Brassica</taxon>
    </lineage>
</organism>
<reference evidence="1 2" key="1">
    <citation type="journal article" date="2014" name="Science">
        <title>Plant genetics. Early allopolyploid evolution in the post-Neolithic Brassica napus oilseed genome.</title>
        <authorList>
            <person name="Chalhoub B."/>
            <person name="Denoeud F."/>
            <person name="Liu S."/>
            <person name="Parkin I.A."/>
            <person name="Tang H."/>
            <person name="Wang X."/>
            <person name="Chiquet J."/>
            <person name="Belcram H."/>
            <person name="Tong C."/>
            <person name="Samans B."/>
            <person name="Correa M."/>
            <person name="Da Silva C."/>
            <person name="Just J."/>
            <person name="Falentin C."/>
            <person name="Koh C.S."/>
            <person name="Le Clainche I."/>
            <person name="Bernard M."/>
            <person name="Bento P."/>
            <person name="Noel B."/>
            <person name="Labadie K."/>
            <person name="Alberti A."/>
            <person name="Charles M."/>
            <person name="Arnaud D."/>
            <person name="Guo H."/>
            <person name="Daviaud C."/>
            <person name="Alamery S."/>
            <person name="Jabbari K."/>
            <person name="Zhao M."/>
            <person name="Edger P.P."/>
            <person name="Chelaifa H."/>
            <person name="Tack D."/>
            <person name="Lassalle G."/>
            <person name="Mestiri I."/>
            <person name="Schnel N."/>
            <person name="Le Paslier M.C."/>
            <person name="Fan G."/>
            <person name="Renault V."/>
            <person name="Bayer P.E."/>
            <person name="Golicz A.A."/>
            <person name="Manoli S."/>
            <person name="Lee T.H."/>
            <person name="Thi V.H."/>
            <person name="Chalabi S."/>
            <person name="Hu Q."/>
            <person name="Fan C."/>
            <person name="Tollenaere R."/>
            <person name="Lu Y."/>
            <person name="Battail C."/>
            <person name="Shen J."/>
            <person name="Sidebottom C.H."/>
            <person name="Wang X."/>
            <person name="Canaguier A."/>
            <person name="Chauveau A."/>
            <person name="Berard A."/>
            <person name="Deniot G."/>
            <person name="Guan M."/>
            <person name="Liu Z."/>
            <person name="Sun F."/>
            <person name="Lim Y.P."/>
            <person name="Lyons E."/>
            <person name="Town C.D."/>
            <person name="Bancroft I."/>
            <person name="Wang X."/>
            <person name="Meng J."/>
            <person name="Ma J."/>
            <person name="Pires J.C."/>
            <person name="King G.J."/>
            <person name="Brunel D."/>
            <person name="Delourme R."/>
            <person name="Renard M."/>
            <person name="Aury J.M."/>
            <person name="Adams K.L."/>
            <person name="Batley J."/>
            <person name="Snowdon R.J."/>
            <person name="Tost J."/>
            <person name="Edwards D."/>
            <person name="Zhou Y."/>
            <person name="Hua W."/>
            <person name="Sharpe A.G."/>
            <person name="Paterson A.H."/>
            <person name="Guan C."/>
            <person name="Wincker P."/>
        </authorList>
    </citation>
    <scope>NUCLEOTIDE SEQUENCE [LARGE SCALE GENOMIC DNA]</scope>
    <source>
        <strain evidence="2">cv. Darmor-bzh</strain>
    </source>
</reference>
<protein>
    <submittedName>
        <fullName evidence="1">BnaC04g31580D protein</fullName>
    </submittedName>
</protein>
<name>A0A078GYC4_BRANA</name>
<accession>A0A078GYC4</accession>
<evidence type="ECO:0000313" key="2">
    <source>
        <dbReference type="Proteomes" id="UP000028999"/>
    </source>
</evidence>